<evidence type="ECO:0000313" key="2">
    <source>
        <dbReference type="Proteomes" id="UP000622552"/>
    </source>
</evidence>
<keyword evidence="2" id="KW-1185">Reference proteome</keyword>
<name>A0A8J7GXY2_9ACTN</name>
<reference evidence="1" key="1">
    <citation type="submission" date="2020-11" db="EMBL/GenBank/DDBJ databases">
        <title>Sequencing the genomes of 1000 actinobacteria strains.</title>
        <authorList>
            <person name="Klenk H.-P."/>
        </authorList>
    </citation>
    <scope>NUCLEOTIDE SEQUENCE</scope>
    <source>
        <strain evidence="1">DSM 45356</strain>
    </source>
</reference>
<dbReference type="AlphaFoldDB" id="A0A8J7GXY2"/>
<dbReference type="Proteomes" id="UP000622552">
    <property type="component" value="Unassembled WGS sequence"/>
</dbReference>
<protein>
    <submittedName>
        <fullName evidence="1">Uncharacterized protein</fullName>
    </submittedName>
</protein>
<proteinExistence type="predicted"/>
<accession>A0A8J7GXY2</accession>
<comment type="caution">
    <text evidence="1">The sequence shown here is derived from an EMBL/GenBank/DDBJ whole genome shotgun (WGS) entry which is preliminary data.</text>
</comment>
<gene>
    <name evidence="1" type="ORF">IW245_006310</name>
</gene>
<sequence length="289" mass="31794">MRFRSEARMLGQETTLSVRQLQRWMSGRTGNARPGARRVAASLWKQPFASLVGPPVPVSPTGPVPPRTAVHEAAGESAAHAGRTWARVDDWSIEHLRAEVRRLAYGYVEIPPLYFLEEARRARDSAYTLLERTHRPAQLSDLYLVAGQLCGLMSSASFDMAAWDPAVAQVRAACSYADLIDHPALRSWARGNLALMAYWTGGPDQVVVPIDAALARSPVGTAAAGLRCVEARAWAFPDAADRAPLAIAEAEPLLRLRQALGGARWLHDRRATELRDRVLAFHRGLPEPW</sequence>
<dbReference type="RefSeq" id="WP_197006692.1">
    <property type="nucleotide sequence ID" value="NZ_BONS01000006.1"/>
</dbReference>
<evidence type="ECO:0000313" key="1">
    <source>
        <dbReference type="EMBL" id="MBG6140116.1"/>
    </source>
</evidence>
<dbReference type="EMBL" id="JADOUF010000001">
    <property type="protein sequence ID" value="MBG6140116.1"/>
    <property type="molecule type" value="Genomic_DNA"/>
</dbReference>
<organism evidence="1 2">
    <name type="scientific">Longispora fulva</name>
    <dbReference type="NCBI Taxonomy" id="619741"/>
    <lineage>
        <taxon>Bacteria</taxon>
        <taxon>Bacillati</taxon>
        <taxon>Actinomycetota</taxon>
        <taxon>Actinomycetes</taxon>
        <taxon>Micromonosporales</taxon>
        <taxon>Micromonosporaceae</taxon>
        <taxon>Longispora</taxon>
    </lineage>
</organism>